<accession>A0A1H9JB92</accession>
<reference evidence="2 3" key="1">
    <citation type="submission" date="2016-10" db="EMBL/GenBank/DDBJ databases">
        <authorList>
            <person name="de Groot N.N."/>
        </authorList>
    </citation>
    <scope>NUCLEOTIDE SEQUENCE [LARGE SCALE GENOMIC DNA]</scope>
    <source>
        <strain evidence="2 3">CGMCC 4.3519</strain>
    </source>
</reference>
<dbReference type="AlphaFoldDB" id="A0A1H9JB92"/>
<evidence type="ECO:0000313" key="3">
    <source>
        <dbReference type="Proteomes" id="UP000199055"/>
    </source>
</evidence>
<protein>
    <submittedName>
        <fullName evidence="2">Uncharacterized protein</fullName>
    </submittedName>
</protein>
<sequence length="102" mass="11144">MEHSIDDLLSYAQVGERVTEEDIAAPRRQIEREIAATIWQGALSCESSAHTANTYLGRTPYPDRTRPRSPPSSPWAPGSASAAVPGEVTGCRTPPKHAYLRK</sequence>
<feature type="compositionally biased region" description="Low complexity" evidence="1">
    <location>
        <begin position="75"/>
        <end position="85"/>
    </location>
</feature>
<name>A0A1H9JB92_9ACTN</name>
<feature type="region of interest" description="Disordered" evidence="1">
    <location>
        <begin position="53"/>
        <end position="102"/>
    </location>
</feature>
<gene>
    <name evidence="2" type="ORF">SAMN05216481_1176</name>
</gene>
<dbReference type="EMBL" id="FOET01000017">
    <property type="protein sequence ID" value="SEQ84096.1"/>
    <property type="molecule type" value="Genomic_DNA"/>
</dbReference>
<keyword evidence="3" id="KW-1185">Reference proteome</keyword>
<evidence type="ECO:0000313" key="2">
    <source>
        <dbReference type="EMBL" id="SEQ84096.1"/>
    </source>
</evidence>
<dbReference type="STRING" id="403935.SAMN05216481_1176"/>
<proteinExistence type="predicted"/>
<dbReference type="Proteomes" id="UP000199055">
    <property type="component" value="Unassembled WGS sequence"/>
</dbReference>
<evidence type="ECO:0000256" key="1">
    <source>
        <dbReference type="SAM" id="MobiDB-lite"/>
    </source>
</evidence>
<organism evidence="2 3">
    <name type="scientific">Streptomyces radiopugnans</name>
    <dbReference type="NCBI Taxonomy" id="403935"/>
    <lineage>
        <taxon>Bacteria</taxon>
        <taxon>Bacillati</taxon>
        <taxon>Actinomycetota</taxon>
        <taxon>Actinomycetes</taxon>
        <taxon>Kitasatosporales</taxon>
        <taxon>Streptomycetaceae</taxon>
        <taxon>Streptomyces</taxon>
    </lineage>
</organism>